<dbReference type="Proteomes" id="UP000294830">
    <property type="component" value="Unassembled WGS sequence"/>
</dbReference>
<organism evidence="2 3">
    <name type="scientific">Acetobacteroides hydrogenigenes</name>
    <dbReference type="NCBI Taxonomy" id="979970"/>
    <lineage>
        <taxon>Bacteria</taxon>
        <taxon>Pseudomonadati</taxon>
        <taxon>Bacteroidota</taxon>
        <taxon>Bacteroidia</taxon>
        <taxon>Bacteroidales</taxon>
        <taxon>Rikenellaceae</taxon>
        <taxon>Acetobacteroides</taxon>
    </lineage>
</organism>
<sequence>MKDTYNKSIQLQCITCGDTNFEFNEDKSWIKCNRCGKEYLGGYNELVELNQENINQELEATKEQIAKDLKEDITKMFKDAFKGNRNIKFKE</sequence>
<protein>
    <submittedName>
        <fullName evidence="2">Uncharacterized protein</fullName>
    </submittedName>
</protein>
<dbReference type="AlphaFoldDB" id="A0A4R2ESQ0"/>
<keyword evidence="1" id="KW-0175">Coiled coil</keyword>
<reference evidence="2 3" key="1">
    <citation type="submission" date="2019-03" db="EMBL/GenBank/DDBJ databases">
        <title>Genomic Encyclopedia of Archaeal and Bacterial Type Strains, Phase II (KMG-II): from individual species to whole genera.</title>
        <authorList>
            <person name="Goeker M."/>
        </authorList>
    </citation>
    <scope>NUCLEOTIDE SEQUENCE [LARGE SCALE GENOMIC DNA]</scope>
    <source>
        <strain evidence="2 3">RL-C</strain>
    </source>
</reference>
<dbReference type="EMBL" id="SLWB01000002">
    <property type="protein sequence ID" value="TCN72053.1"/>
    <property type="molecule type" value="Genomic_DNA"/>
</dbReference>
<proteinExistence type="predicted"/>
<name>A0A4R2ESQ0_9BACT</name>
<comment type="caution">
    <text evidence="2">The sequence shown here is derived from an EMBL/GenBank/DDBJ whole genome shotgun (WGS) entry which is preliminary data.</text>
</comment>
<evidence type="ECO:0000256" key="1">
    <source>
        <dbReference type="SAM" id="Coils"/>
    </source>
</evidence>
<dbReference type="OrthoDB" id="7597037at2"/>
<dbReference type="RefSeq" id="WP_131838123.1">
    <property type="nucleotide sequence ID" value="NZ_SLWB01000002.1"/>
</dbReference>
<accession>A0A4R2ESQ0</accession>
<gene>
    <name evidence="2" type="ORF">CLV25_10211</name>
</gene>
<evidence type="ECO:0000313" key="2">
    <source>
        <dbReference type="EMBL" id="TCN72053.1"/>
    </source>
</evidence>
<feature type="coiled-coil region" evidence="1">
    <location>
        <begin position="44"/>
        <end position="75"/>
    </location>
</feature>
<keyword evidence="3" id="KW-1185">Reference proteome</keyword>
<evidence type="ECO:0000313" key="3">
    <source>
        <dbReference type="Proteomes" id="UP000294830"/>
    </source>
</evidence>